<dbReference type="HOGENOM" id="CLU_105886_0_0_7"/>
<dbReference type="OrthoDB" id="5361563at2"/>
<dbReference type="EMBL" id="CP000153">
    <property type="protein sequence ID" value="ABB43321.1"/>
    <property type="molecule type" value="Genomic_DNA"/>
</dbReference>
<dbReference type="KEGG" id="tdn:Suden_0040"/>
<name>Q30UL0_SULDN</name>
<proteinExistence type="predicted"/>
<gene>
    <name evidence="2" type="ordered locus">Suden_0040</name>
</gene>
<dbReference type="AlphaFoldDB" id="Q30UL0"/>
<evidence type="ECO:0000313" key="2">
    <source>
        <dbReference type="EMBL" id="ABB43321.1"/>
    </source>
</evidence>
<dbReference type="Proteomes" id="UP000002714">
    <property type="component" value="Chromosome"/>
</dbReference>
<feature type="coiled-coil region" evidence="1">
    <location>
        <begin position="69"/>
        <end position="96"/>
    </location>
</feature>
<dbReference type="RefSeq" id="WP_011371676.1">
    <property type="nucleotide sequence ID" value="NC_007575.1"/>
</dbReference>
<evidence type="ECO:0000256" key="1">
    <source>
        <dbReference type="SAM" id="Coils"/>
    </source>
</evidence>
<keyword evidence="1" id="KW-0175">Coiled coil</keyword>
<reference evidence="2 3" key="1">
    <citation type="journal article" date="2008" name="Appl. Environ. Microbiol.">
        <title>Genome of the epsilonproteobacterial chemolithoautotroph Sulfurimonas denitrificans.</title>
        <authorList>
            <person name="Sievert S.M."/>
            <person name="Scott K.M."/>
            <person name="Klotz M.G."/>
            <person name="Chain P.S.G."/>
            <person name="Hauser L.J."/>
            <person name="Hemp J."/>
            <person name="Huegler M."/>
            <person name="Land M."/>
            <person name="Lapidus A."/>
            <person name="Larimer F.W."/>
            <person name="Lucas S."/>
            <person name="Malfatti S.A."/>
            <person name="Meyer F."/>
            <person name="Paulsen I.T."/>
            <person name="Ren Q."/>
            <person name="Simon J."/>
            <person name="Bailey K."/>
            <person name="Diaz E."/>
            <person name="Fitzpatrick K.A."/>
            <person name="Glover B."/>
            <person name="Gwatney N."/>
            <person name="Korajkic A."/>
            <person name="Long A."/>
            <person name="Mobberley J.M."/>
            <person name="Pantry S.N."/>
            <person name="Pazder G."/>
            <person name="Peterson S."/>
            <person name="Quintanilla J.D."/>
            <person name="Sprinkle R."/>
            <person name="Stephens J."/>
            <person name="Thomas P."/>
            <person name="Vaughn R."/>
            <person name="Weber M.J."/>
            <person name="Wooten L.L."/>
        </authorList>
    </citation>
    <scope>NUCLEOTIDE SEQUENCE [LARGE SCALE GENOMIC DNA]</scope>
    <source>
        <strain evidence="3">ATCC 33889 / DSM 1251</strain>
    </source>
</reference>
<dbReference type="eggNOG" id="ENOG50319HK">
    <property type="taxonomic scope" value="Bacteria"/>
</dbReference>
<sequence>MSKLTISDAAEFLGVSKEAIHNRIRRGTLECIVENDVKLVLINQEDNTNNMPKKPLNQKSVAKSDEKYYRFLEEQNTKLQHRVDTLEGETRSLRDQKEQMLIDERIKIENIYKEKDEQLKNIINAISSKLLLSTPQKIQDTIEGEIDEAQDIEDEHDEDVEIGKSRLTSLNKYLKSQDFSKKKISKIKEKFKERAKDDSRVVIIGKKYYIDFKKYDYSDFSI</sequence>
<protein>
    <submittedName>
        <fullName evidence="2">Uncharacterized protein</fullName>
    </submittedName>
</protein>
<keyword evidence="3" id="KW-1185">Reference proteome</keyword>
<accession>Q30UL0</accession>
<dbReference type="STRING" id="326298.Suden_0040"/>
<evidence type="ECO:0000313" key="3">
    <source>
        <dbReference type="Proteomes" id="UP000002714"/>
    </source>
</evidence>
<organism evidence="2 3">
    <name type="scientific">Sulfurimonas denitrificans (strain ATCC 33889 / DSM 1251)</name>
    <name type="common">Thiomicrospira denitrificans (strain ATCC 33889 / DSM 1251)</name>
    <dbReference type="NCBI Taxonomy" id="326298"/>
    <lineage>
        <taxon>Bacteria</taxon>
        <taxon>Pseudomonadati</taxon>
        <taxon>Campylobacterota</taxon>
        <taxon>Epsilonproteobacteria</taxon>
        <taxon>Campylobacterales</taxon>
        <taxon>Sulfurimonadaceae</taxon>
        <taxon>Sulfurimonas</taxon>
    </lineage>
</organism>